<comment type="similarity">
    <text evidence="6">Belongs to the glucose-6-phosphate dehydrogenase family.</text>
</comment>
<dbReference type="UniPathway" id="UPA00115">
    <property type="reaction ID" value="UER00408"/>
</dbReference>
<organism evidence="9 10">
    <name type="scientific">Rhodoferax sediminis</name>
    <dbReference type="NCBI Taxonomy" id="2509614"/>
    <lineage>
        <taxon>Bacteria</taxon>
        <taxon>Pseudomonadati</taxon>
        <taxon>Pseudomonadota</taxon>
        <taxon>Betaproteobacteria</taxon>
        <taxon>Burkholderiales</taxon>
        <taxon>Comamonadaceae</taxon>
        <taxon>Rhodoferax</taxon>
    </lineage>
</organism>
<dbReference type="PRINTS" id="PR00079">
    <property type="entry name" value="G6PDHDRGNASE"/>
</dbReference>
<protein>
    <recommendedName>
        <fullName evidence="6">Glucose-6-phosphate 1-dehydrogenase</fullName>
        <shortName evidence="6">G6PD</shortName>
        <ecNumber evidence="6">1.1.1.49</ecNumber>
    </recommendedName>
</protein>
<evidence type="ECO:0000256" key="1">
    <source>
        <dbReference type="ARBA" id="ARBA00004937"/>
    </source>
</evidence>
<dbReference type="NCBIfam" id="TIGR00871">
    <property type="entry name" value="zwf"/>
    <property type="match status" value="1"/>
</dbReference>
<dbReference type="InterPro" id="IPR036291">
    <property type="entry name" value="NAD(P)-bd_dom_sf"/>
</dbReference>
<feature type="domain" description="Glucose-6-phosphate dehydrogenase NAD-binding" evidence="7">
    <location>
        <begin position="6"/>
        <end position="181"/>
    </location>
</feature>
<dbReference type="EMBL" id="CP035503">
    <property type="protein sequence ID" value="QDL36368.1"/>
    <property type="molecule type" value="Genomic_DNA"/>
</dbReference>
<evidence type="ECO:0000313" key="9">
    <source>
        <dbReference type="EMBL" id="QDL36368.1"/>
    </source>
</evidence>
<feature type="binding site" evidence="6">
    <location>
        <position position="172"/>
    </location>
    <ligand>
        <name>substrate</name>
    </ligand>
</feature>
<dbReference type="GO" id="GO:0050661">
    <property type="term" value="F:NADP binding"/>
    <property type="evidence" value="ECO:0007669"/>
    <property type="project" value="UniProtKB-UniRule"/>
</dbReference>
<feature type="binding site" evidence="6">
    <location>
        <begin position="86"/>
        <end position="87"/>
    </location>
    <ligand>
        <name>NADP(+)</name>
        <dbReference type="ChEBI" id="CHEBI:58349"/>
    </ligand>
</feature>
<proteinExistence type="inferred from homology"/>
<feature type="binding site" evidence="6">
    <location>
        <position position="142"/>
    </location>
    <ligand>
        <name>NADP(+)</name>
        <dbReference type="ChEBI" id="CHEBI:58349"/>
    </ligand>
</feature>
<feature type="domain" description="Glucose-6-phosphate dehydrogenase C-terminal" evidence="8">
    <location>
        <begin position="184"/>
        <end position="484"/>
    </location>
</feature>
<feature type="binding site" evidence="6">
    <location>
        <position position="43"/>
    </location>
    <ligand>
        <name>NADP(+)</name>
        <dbReference type="ChEBI" id="CHEBI:58349"/>
    </ligand>
</feature>
<feature type="binding site" evidence="6">
    <location>
        <position position="176"/>
    </location>
    <ligand>
        <name>substrate</name>
    </ligand>
</feature>
<dbReference type="KEGG" id="rhf:EUB48_02915"/>
<keyword evidence="4 6" id="KW-0560">Oxidoreductase</keyword>
<evidence type="ECO:0000256" key="6">
    <source>
        <dbReference type="HAMAP-Rule" id="MF_00966"/>
    </source>
</evidence>
<evidence type="ECO:0000259" key="8">
    <source>
        <dbReference type="Pfam" id="PF02781"/>
    </source>
</evidence>
<dbReference type="PANTHER" id="PTHR23429:SF0">
    <property type="entry name" value="GLUCOSE-6-PHOSPHATE 1-DEHYDROGENASE"/>
    <property type="match status" value="1"/>
</dbReference>
<dbReference type="GO" id="GO:0005829">
    <property type="term" value="C:cytosol"/>
    <property type="evidence" value="ECO:0007669"/>
    <property type="project" value="TreeGrafter"/>
</dbReference>
<keyword evidence="2 6" id="KW-0313">Glucose metabolism</keyword>
<keyword evidence="3 6" id="KW-0521">NADP</keyword>
<dbReference type="GO" id="GO:0004345">
    <property type="term" value="F:glucose-6-phosphate dehydrogenase activity"/>
    <property type="evidence" value="ECO:0007669"/>
    <property type="project" value="UniProtKB-UniRule"/>
</dbReference>
<evidence type="ECO:0000256" key="4">
    <source>
        <dbReference type="ARBA" id="ARBA00023002"/>
    </source>
</evidence>
<dbReference type="Gene3D" id="3.30.360.10">
    <property type="entry name" value="Dihydrodipicolinate Reductase, domain 2"/>
    <property type="match status" value="1"/>
</dbReference>
<dbReference type="Pfam" id="PF00479">
    <property type="entry name" value="G6PD_N"/>
    <property type="match status" value="1"/>
</dbReference>
<evidence type="ECO:0000259" key="7">
    <source>
        <dbReference type="Pfam" id="PF00479"/>
    </source>
</evidence>
<feature type="active site" description="Proton acceptor" evidence="6">
    <location>
        <position position="234"/>
    </location>
</feature>
<gene>
    <name evidence="6 9" type="primary">zwf</name>
    <name evidence="9" type="ORF">EUB48_02915</name>
</gene>
<keyword evidence="10" id="KW-1185">Reference proteome</keyword>
<dbReference type="PIRSF" id="PIRSF000110">
    <property type="entry name" value="G6PD"/>
    <property type="match status" value="1"/>
</dbReference>
<dbReference type="Gene3D" id="3.40.50.720">
    <property type="entry name" value="NAD(P)-binding Rossmann-like Domain"/>
    <property type="match status" value="1"/>
</dbReference>
<dbReference type="InterPro" id="IPR001282">
    <property type="entry name" value="G6P_DH"/>
</dbReference>
<comment type="pathway">
    <text evidence="1 6">Carbohydrate degradation; pentose phosphate pathway; D-ribulose 5-phosphate from D-glucose 6-phosphate (oxidative stage): step 1/3.</text>
</comment>
<dbReference type="HAMAP" id="MF_00966">
    <property type="entry name" value="G6PD"/>
    <property type="match status" value="1"/>
</dbReference>
<evidence type="ECO:0000256" key="3">
    <source>
        <dbReference type="ARBA" id="ARBA00022857"/>
    </source>
</evidence>
<dbReference type="Proteomes" id="UP000316798">
    <property type="component" value="Chromosome"/>
</dbReference>
<reference evidence="9 10" key="1">
    <citation type="submission" date="2019-01" db="EMBL/GenBank/DDBJ databases">
        <title>Genomic insights into a novel species Rhodoferax sp.</title>
        <authorList>
            <person name="Jin L."/>
        </authorList>
    </citation>
    <scope>NUCLEOTIDE SEQUENCE [LARGE SCALE GENOMIC DNA]</scope>
    <source>
        <strain evidence="9 10">CHu59-6-5</strain>
    </source>
</reference>
<dbReference type="InterPro" id="IPR022675">
    <property type="entry name" value="G6P_DH_C"/>
</dbReference>
<feature type="binding site" evidence="6">
    <location>
        <position position="334"/>
    </location>
    <ligand>
        <name>substrate</name>
    </ligand>
</feature>
<dbReference type="EC" id="1.1.1.49" evidence="6"/>
<dbReference type="AlphaFoldDB" id="A0A515D7K7"/>
<evidence type="ECO:0000256" key="5">
    <source>
        <dbReference type="ARBA" id="ARBA00023277"/>
    </source>
</evidence>
<dbReference type="InterPro" id="IPR022674">
    <property type="entry name" value="G6P_DH_NAD-bd"/>
</dbReference>
<dbReference type="PANTHER" id="PTHR23429">
    <property type="entry name" value="GLUCOSE-6-PHOSPHATE 1-DEHYDROGENASE G6PD"/>
    <property type="match status" value="1"/>
</dbReference>
<dbReference type="SUPFAM" id="SSF51735">
    <property type="entry name" value="NAD(P)-binding Rossmann-fold domains"/>
    <property type="match status" value="1"/>
</dbReference>
<dbReference type="Pfam" id="PF02781">
    <property type="entry name" value="G6PD_C"/>
    <property type="match status" value="1"/>
</dbReference>
<dbReference type="OrthoDB" id="9802739at2"/>
<dbReference type="SUPFAM" id="SSF55347">
    <property type="entry name" value="Glyceraldehyde-3-phosphate dehydrogenase-like, C-terminal domain"/>
    <property type="match status" value="1"/>
</dbReference>
<name>A0A515D7K7_9BURK</name>
<evidence type="ECO:0000313" key="10">
    <source>
        <dbReference type="Proteomes" id="UP000316798"/>
    </source>
</evidence>
<sequence>MSFDLVLFGGTGDLAWRKLMPALFQAFRHGTLPEGGRIIGVARDDLTDAQYRALIQTRFDSVEGAKRPNAEEFARFADLLQFVRMDLSRPDDYARLAARLGEREADTVVMYVATAPALFGTTCEQIAAAGLNWPNTRIVLEKPLGHDLASNRAINAIVCRAFSERQVFRIDHYLGKPSVQNLFALRFGNALFEPLWRRETIANIQITIAEDLGVEKRGAFYETTGTLRDMVQNHALQLLCAIGMEPPINAHADAIRDEKLKVLRSLAPWTPQTLSQHVVRGQYAAGNMGGVAVPGYRDEAGVNPNSRTETFVALRTEIANWRWAGVPFYIRTGKRLASRDAHIEVNFRPTPHAIFKAPLGAANRLVINLQPKDGLELHLLAQGQDNRQNTRTSAQSLAPVQLDLDFDTRFGAERVGAYERLLLDVIDGRLNLFVRSDEQEEAWRWVEPILDFWQGDPQGPRPYAAGTWGPSAASAMIARDGYCWSEEC</sequence>
<comment type="catalytic activity">
    <reaction evidence="6">
        <text>D-glucose 6-phosphate + NADP(+) = 6-phospho-D-glucono-1,5-lactone + NADPH + H(+)</text>
        <dbReference type="Rhea" id="RHEA:15841"/>
        <dbReference type="ChEBI" id="CHEBI:15378"/>
        <dbReference type="ChEBI" id="CHEBI:57783"/>
        <dbReference type="ChEBI" id="CHEBI:57955"/>
        <dbReference type="ChEBI" id="CHEBI:58349"/>
        <dbReference type="ChEBI" id="CHEBI:61548"/>
        <dbReference type="EC" id="1.1.1.49"/>
    </reaction>
</comment>
<dbReference type="RefSeq" id="WP_142817540.1">
    <property type="nucleotide sequence ID" value="NZ_CP035503.1"/>
</dbReference>
<feature type="binding site" evidence="6">
    <location>
        <position position="229"/>
    </location>
    <ligand>
        <name>substrate</name>
    </ligand>
</feature>
<feature type="binding site" evidence="6">
    <location>
        <position position="210"/>
    </location>
    <ligand>
        <name>substrate</name>
    </ligand>
</feature>
<dbReference type="GO" id="GO:0006006">
    <property type="term" value="P:glucose metabolic process"/>
    <property type="evidence" value="ECO:0007669"/>
    <property type="project" value="UniProtKB-KW"/>
</dbReference>
<comment type="caution">
    <text evidence="6">Lacks conserved residue(s) required for the propagation of feature annotation.</text>
</comment>
<comment type="function">
    <text evidence="6">Catalyzes the oxidation of glucose 6-phosphate to 6-phosphogluconolactone.</text>
</comment>
<dbReference type="GO" id="GO:0009051">
    <property type="term" value="P:pentose-phosphate shunt, oxidative branch"/>
    <property type="evidence" value="ECO:0007669"/>
    <property type="project" value="TreeGrafter"/>
</dbReference>
<evidence type="ECO:0000256" key="2">
    <source>
        <dbReference type="ARBA" id="ARBA00022526"/>
    </source>
</evidence>
<accession>A0A515D7K7</accession>
<keyword evidence="5 6" id="KW-0119">Carbohydrate metabolism</keyword>